<evidence type="ECO:0000259" key="8">
    <source>
        <dbReference type="Pfam" id="PF09335"/>
    </source>
</evidence>
<evidence type="ECO:0000313" key="9">
    <source>
        <dbReference type="EMBL" id="GLJ76365.1"/>
    </source>
</evidence>
<feature type="transmembrane region" description="Helical" evidence="7">
    <location>
        <begin position="44"/>
        <end position="63"/>
    </location>
</feature>
<evidence type="ECO:0000256" key="3">
    <source>
        <dbReference type="ARBA" id="ARBA00022475"/>
    </source>
</evidence>
<dbReference type="PANTHER" id="PTHR30353">
    <property type="entry name" value="INNER MEMBRANE PROTEIN DEDA-RELATED"/>
    <property type="match status" value="1"/>
</dbReference>
<comment type="caution">
    <text evidence="9">The sequence shown here is derived from an EMBL/GenBank/DDBJ whole genome shotgun (WGS) entry which is preliminary data.</text>
</comment>
<dbReference type="InterPro" id="IPR032818">
    <property type="entry name" value="DedA-like"/>
</dbReference>
<evidence type="ECO:0000256" key="6">
    <source>
        <dbReference type="ARBA" id="ARBA00023136"/>
    </source>
</evidence>
<feature type="domain" description="VTT" evidence="8">
    <location>
        <begin position="62"/>
        <end position="186"/>
    </location>
</feature>
<dbReference type="Proteomes" id="UP001142372">
    <property type="component" value="Unassembled WGS sequence"/>
</dbReference>
<proteinExistence type="inferred from homology"/>
<evidence type="ECO:0000256" key="4">
    <source>
        <dbReference type="ARBA" id="ARBA00022692"/>
    </source>
</evidence>
<dbReference type="GO" id="GO:0005886">
    <property type="term" value="C:plasma membrane"/>
    <property type="evidence" value="ECO:0007669"/>
    <property type="project" value="UniProtKB-SubCell"/>
</dbReference>
<dbReference type="AlphaFoldDB" id="A0A9W6LZY7"/>
<dbReference type="Pfam" id="PF09335">
    <property type="entry name" value="VTT_dom"/>
    <property type="match status" value="1"/>
</dbReference>
<dbReference type="PANTHER" id="PTHR30353:SF0">
    <property type="entry name" value="TRANSMEMBRANE PROTEIN"/>
    <property type="match status" value="1"/>
</dbReference>
<dbReference type="EMBL" id="BSEN01000006">
    <property type="protein sequence ID" value="GLJ76365.1"/>
    <property type="molecule type" value="Genomic_DNA"/>
</dbReference>
<keyword evidence="3 7" id="KW-1003">Cell membrane</keyword>
<evidence type="ECO:0000256" key="7">
    <source>
        <dbReference type="RuleBase" id="RU367016"/>
    </source>
</evidence>
<name>A0A9W6LZY7_9MICO</name>
<keyword evidence="6 7" id="KW-0472">Membrane</keyword>
<protein>
    <submittedName>
        <fullName evidence="9">Membrane protein</fullName>
    </submittedName>
</protein>
<keyword evidence="10" id="KW-1185">Reference proteome</keyword>
<keyword evidence="5 7" id="KW-1133">Transmembrane helix</keyword>
<reference evidence="9" key="1">
    <citation type="journal article" date="2014" name="Int. J. Syst. Evol. Microbiol.">
        <title>Complete genome sequence of Corynebacterium casei LMG S-19264T (=DSM 44701T), isolated from a smear-ripened cheese.</title>
        <authorList>
            <consortium name="US DOE Joint Genome Institute (JGI-PGF)"/>
            <person name="Walter F."/>
            <person name="Albersmeier A."/>
            <person name="Kalinowski J."/>
            <person name="Ruckert C."/>
        </authorList>
    </citation>
    <scope>NUCLEOTIDE SEQUENCE</scope>
    <source>
        <strain evidence="9">VKM Ac-1401</strain>
    </source>
</reference>
<evidence type="ECO:0000256" key="5">
    <source>
        <dbReference type="ARBA" id="ARBA00022989"/>
    </source>
</evidence>
<keyword evidence="4 7" id="KW-0812">Transmembrane</keyword>
<gene>
    <name evidence="9" type="ORF">GCM10017584_19390</name>
</gene>
<accession>A0A9W6LZY7</accession>
<sequence>MTIGRRRIPSLEDEAASGRFASSRREAAVDAVNEFIVQAATSPWVYLVVIAVVFVDAFFPPVPSETVVIAAAAASISVGQPNIALVVACAAAGAILGDNLTFTIGRLVGLDRFAWMRRRRMRAALDAAHRGLDRRAAVLLMTARYVPIGRVAVNLVAGASGFSRARFFGLSVLAGITWSVYSVTVGLLAGQWLHGNPVLGMLVGVALGLVTGVVIDAVIRMIAQRRVGGRELVAGEVE</sequence>
<evidence type="ECO:0000256" key="2">
    <source>
        <dbReference type="ARBA" id="ARBA00010792"/>
    </source>
</evidence>
<evidence type="ECO:0000313" key="10">
    <source>
        <dbReference type="Proteomes" id="UP001142372"/>
    </source>
</evidence>
<comment type="subcellular location">
    <subcellularLocation>
        <location evidence="1 7">Cell membrane</location>
        <topology evidence="1 7">Multi-pass membrane protein</topology>
    </subcellularLocation>
</comment>
<comment type="similarity">
    <text evidence="2 7">Belongs to the DedA family.</text>
</comment>
<evidence type="ECO:0000256" key="1">
    <source>
        <dbReference type="ARBA" id="ARBA00004651"/>
    </source>
</evidence>
<reference evidence="9" key="2">
    <citation type="submission" date="2023-01" db="EMBL/GenBank/DDBJ databases">
        <authorList>
            <person name="Sun Q."/>
            <person name="Evtushenko L."/>
        </authorList>
    </citation>
    <scope>NUCLEOTIDE SEQUENCE</scope>
    <source>
        <strain evidence="9">VKM Ac-1401</strain>
    </source>
</reference>
<organism evidence="9 10">
    <name type="scientific">Leifsonia poae</name>
    <dbReference type="NCBI Taxonomy" id="110933"/>
    <lineage>
        <taxon>Bacteria</taxon>
        <taxon>Bacillati</taxon>
        <taxon>Actinomycetota</taxon>
        <taxon>Actinomycetes</taxon>
        <taxon>Micrococcales</taxon>
        <taxon>Microbacteriaceae</taxon>
        <taxon>Leifsonia</taxon>
    </lineage>
</organism>
<feature type="transmembrane region" description="Helical" evidence="7">
    <location>
        <begin position="83"/>
        <end position="109"/>
    </location>
</feature>
<dbReference type="InterPro" id="IPR032816">
    <property type="entry name" value="VTT_dom"/>
</dbReference>
<feature type="transmembrane region" description="Helical" evidence="7">
    <location>
        <begin position="167"/>
        <end position="192"/>
    </location>
</feature>
<feature type="transmembrane region" description="Helical" evidence="7">
    <location>
        <begin position="198"/>
        <end position="219"/>
    </location>
</feature>